<keyword evidence="2" id="KW-1185">Reference proteome</keyword>
<evidence type="ECO:0000313" key="1">
    <source>
        <dbReference type="EMBL" id="OBA28176.1"/>
    </source>
</evidence>
<dbReference type="Proteomes" id="UP000092321">
    <property type="component" value="Unassembled WGS sequence"/>
</dbReference>
<proteinExistence type="predicted"/>
<name>A0A1B7THG4_9ASCO</name>
<dbReference type="OrthoDB" id="20086at2759"/>
<protein>
    <submittedName>
        <fullName evidence="1">Uncharacterized protein</fullName>
    </submittedName>
</protein>
<evidence type="ECO:0000313" key="2">
    <source>
        <dbReference type="Proteomes" id="UP000092321"/>
    </source>
</evidence>
<sequence length="143" mass="16550">MTTGNSKQNTTINDNDVFWSDTASDSELPIMYVNAHNMQDDAHYKQGYIDGVSKFDNNVIQHNCDSTYRIGNILGYRVGKLVGKIQFNFSDNEPIKKTLLDKLNINNILQEKNFDLDQNKFINENMLDTLEKEIDRIIQEKKN</sequence>
<dbReference type="EMBL" id="LXPE01000005">
    <property type="protein sequence ID" value="OBA28176.1"/>
    <property type="molecule type" value="Genomic_DNA"/>
</dbReference>
<gene>
    <name evidence="1" type="ORF">HANVADRAFT_51884</name>
</gene>
<accession>A0A1B7THG4</accession>
<organism evidence="1 2">
    <name type="scientific">Hanseniaspora valbyensis NRRL Y-1626</name>
    <dbReference type="NCBI Taxonomy" id="766949"/>
    <lineage>
        <taxon>Eukaryota</taxon>
        <taxon>Fungi</taxon>
        <taxon>Dikarya</taxon>
        <taxon>Ascomycota</taxon>
        <taxon>Saccharomycotina</taxon>
        <taxon>Saccharomycetes</taxon>
        <taxon>Saccharomycodales</taxon>
        <taxon>Saccharomycodaceae</taxon>
        <taxon>Hanseniaspora</taxon>
    </lineage>
</organism>
<comment type="caution">
    <text evidence="1">The sequence shown here is derived from an EMBL/GenBank/DDBJ whole genome shotgun (WGS) entry which is preliminary data.</text>
</comment>
<reference evidence="2" key="1">
    <citation type="journal article" date="2016" name="Proc. Natl. Acad. Sci. U.S.A.">
        <title>Comparative genomics of biotechnologically important yeasts.</title>
        <authorList>
            <person name="Riley R."/>
            <person name="Haridas S."/>
            <person name="Wolfe K.H."/>
            <person name="Lopes M.R."/>
            <person name="Hittinger C.T."/>
            <person name="Goeker M."/>
            <person name="Salamov A.A."/>
            <person name="Wisecaver J.H."/>
            <person name="Long T.M."/>
            <person name="Calvey C.H."/>
            <person name="Aerts A.L."/>
            <person name="Barry K.W."/>
            <person name="Choi C."/>
            <person name="Clum A."/>
            <person name="Coughlan A.Y."/>
            <person name="Deshpande S."/>
            <person name="Douglass A.P."/>
            <person name="Hanson S.J."/>
            <person name="Klenk H.-P."/>
            <person name="LaButti K.M."/>
            <person name="Lapidus A."/>
            <person name="Lindquist E.A."/>
            <person name="Lipzen A.M."/>
            <person name="Meier-Kolthoff J.P."/>
            <person name="Ohm R.A."/>
            <person name="Otillar R.P."/>
            <person name="Pangilinan J.L."/>
            <person name="Peng Y."/>
            <person name="Rokas A."/>
            <person name="Rosa C.A."/>
            <person name="Scheuner C."/>
            <person name="Sibirny A.A."/>
            <person name="Slot J.C."/>
            <person name="Stielow J.B."/>
            <person name="Sun H."/>
            <person name="Kurtzman C.P."/>
            <person name="Blackwell M."/>
            <person name="Grigoriev I.V."/>
            <person name="Jeffries T.W."/>
        </authorList>
    </citation>
    <scope>NUCLEOTIDE SEQUENCE [LARGE SCALE GENOMIC DNA]</scope>
    <source>
        <strain evidence="2">NRRL Y-1626</strain>
    </source>
</reference>
<dbReference type="AlphaFoldDB" id="A0A1B7THG4"/>